<organism evidence="2 3">
    <name type="scientific">Entomortierella parvispora</name>
    <dbReference type="NCBI Taxonomy" id="205924"/>
    <lineage>
        <taxon>Eukaryota</taxon>
        <taxon>Fungi</taxon>
        <taxon>Fungi incertae sedis</taxon>
        <taxon>Mucoromycota</taxon>
        <taxon>Mortierellomycotina</taxon>
        <taxon>Mortierellomycetes</taxon>
        <taxon>Mortierellales</taxon>
        <taxon>Mortierellaceae</taxon>
        <taxon>Entomortierella</taxon>
    </lineage>
</organism>
<name>A0A9P3H6C1_9FUNG</name>
<feature type="transmembrane region" description="Helical" evidence="1">
    <location>
        <begin position="164"/>
        <end position="183"/>
    </location>
</feature>
<reference evidence="2" key="2">
    <citation type="journal article" date="2022" name="Microbiol. Resour. Announc.">
        <title>Whole-Genome Sequence of Entomortierella parvispora E1425, a Mucoromycotan Fungus Associated with Burkholderiaceae-Related Endosymbiotic Bacteria.</title>
        <authorList>
            <person name="Herlambang A."/>
            <person name="Guo Y."/>
            <person name="Takashima Y."/>
            <person name="Narisawa K."/>
            <person name="Ohta H."/>
            <person name="Nishizawa T."/>
        </authorList>
    </citation>
    <scope>NUCLEOTIDE SEQUENCE</scope>
    <source>
        <strain evidence="2">E1425</strain>
    </source>
</reference>
<feature type="transmembrane region" description="Helical" evidence="1">
    <location>
        <begin position="189"/>
        <end position="208"/>
    </location>
</feature>
<dbReference type="EMBL" id="BQFW01000004">
    <property type="protein sequence ID" value="GJJ70850.1"/>
    <property type="molecule type" value="Genomic_DNA"/>
</dbReference>
<protein>
    <submittedName>
        <fullName evidence="2">Uncharacterized protein</fullName>
    </submittedName>
</protein>
<evidence type="ECO:0000256" key="1">
    <source>
        <dbReference type="SAM" id="Phobius"/>
    </source>
</evidence>
<evidence type="ECO:0000313" key="2">
    <source>
        <dbReference type="EMBL" id="GJJ70850.1"/>
    </source>
</evidence>
<reference evidence="2" key="1">
    <citation type="submission" date="2021-11" db="EMBL/GenBank/DDBJ databases">
        <authorList>
            <person name="Herlambang A."/>
            <person name="Guo Y."/>
            <person name="Takashima Y."/>
            <person name="Nishizawa T."/>
        </authorList>
    </citation>
    <scope>NUCLEOTIDE SEQUENCE</scope>
    <source>
        <strain evidence="2">E1425</strain>
    </source>
</reference>
<dbReference type="Proteomes" id="UP000827284">
    <property type="component" value="Unassembled WGS sequence"/>
</dbReference>
<comment type="caution">
    <text evidence="2">The sequence shown here is derived from an EMBL/GenBank/DDBJ whole genome shotgun (WGS) entry which is preliminary data.</text>
</comment>
<sequence>MSEDHCSTFDQGASLILHLSPELMFLRDYLGRHLDDLKEILNLRELFVLMRAKADYHAVMSDFLEVVSKYVGDTLEGLLEIVANLSEHVEIYDCELPDFILRANITLQGIDDFSNKVQGHVDRQTAACEDVAALSLRMRDLIKEYLENIDTHTEKSTTLRITSIGLALLGTVTVGICFTPLAIGHRAVVGAAALVAGGGGTIGCEAIAQHDQRKAKTYANAIARLVEAQGYNDSLKEHMLAILQKLKKSKRHLEKLKEETTRAMPSQSSDEEIDAISERQVAYRLAQKEAMEIRKLCIEIGQYAGTIETLRVEVKVRRQKFNSFEGKEEKSGKLKQIVCHEEEDGQEQLTICEGRKLITHKEKEE</sequence>
<proteinExistence type="predicted"/>
<keyword evidence="3" id="KW-1185">Reference proteome</keyword>
<keyword evidence="1" id="KW-0472">Membrane</keyword>
<accession>A0A9P3H6C1</accession>
<keyword evidence="1" id="KW-1133">Transmembrane helix</keyword>
<evidence type="ECO:0000313" key="3">
    <source>
        <dbReference type="Proteomes" id="UP000827284"/>
    </source>
</evidence>
<gene>
    <name evidence="2" type="ORF">EMPS_03200</name>
</gene>
<dbReference type="AlphaFoldDB" id="A0A9P3H6C1"/>
<keyword evidence="1" id="KW-0812">Transmembrane</keyword>